<name>A0AAD9L7Y5_PAPLA</name>
<accession>A0AAD9L7Y5</accession>
<dbReference type="Pfam" id="PF09495">
    <property type="entry name" value="DUF2462"/>
    <property type="match status" value="1"/>
</dbReference>
<gene>
    <name evidence="2" type="ORF">DB88DRAFT_482515</name>
</gene>
<feature type="region of interest" description="Disordered" evidence="1">
    <location>
        <begin position="1"/>
        <end position="54"/>
    </location>
</feature>
<sequence length="89" mass="9606">MAQGNTKGLKAKATSGGRKKTGKMQKGRRDIAPKNAQKVKERSQHKQLSSKINNSIEKQMVQAASAGKLTIMRSQGELEAGKGKGKDKK</sequence>
<dbReference type="EMBL" id="JAODAN010000002">
    <property type="protein sequence ID" value="KAK1926631.1"/>
    <property type="molecule type" value="Genomic_DNA"/>
</dbReference>
<dbReference type="Proteomes" id="UP001182556">
    <property type="component" value="Unassembled WGS sequence"/>
</dbReference>
<reference evidence="2" key="1">
    <citation type="submission" date="2023-02" db="EMBL/GenBank/DDBJ databases">
        <title>Identification and recombinant expression of a fungal hydrolase from Papiliotrema laurentii that hydrolyzes apple cutin and clears colloidal polyester polyurethane.</title>
        <authorList>
            <consortium name="DOE Joint Genome Institute"/>
            <person name="Roman V.A."/>
            <person name="Bojanowski C."/>
            <person name="Crable B.R."/>
            <person name="Wagner D.N."/>
            <person name="Hung C.S."/>
            <person name="Nadeau L.J."/>
            <person name="Schratz L."/>
            <person name="Haridas S."/>
            <person name="Pangilinan J."/>
            <person name="Lipzen A."/>
            <person name="Na H."/>
            <person name="Yan M."/>
            <person name="Ng V."/>
            <person name="Grigoriev I.V."/>
            <person name="Spatafora J.W."/>
            <person name="Barlow D."/>
            <person name="Biffinger J."/>
            <person name="Kelley-Loughnane N."/>
            <person name="Varaljay V.A."/>
            <person name="Crookes-Goodson W.J."/>
        </authorList>
    </citation>
    <scope>NUCLEOTIDE SEQUENCE</scope>
    <source>
        <strain evidence="2">5307AH</strain>
    </source>
</reference>
<keyword evidence="3" id="KW-1185">Reference proteome</keyword>
<dbReference type="AlphaFoldDB" id="A0AAD9L7Y5"/>
<evidence type="ECO:0000313" key="2">
    <source>
        <dbReference type="EMBL" id="KAK1926631.1"/>
    </source>
</evidence>
<feature type="compositionally biased region" description="Basic residues" evidence="1">
    <location>
        <begin position="17"/>
        <end position="26"/>
    </location>
</feature>
<feature type="region of interest" description="Disordered" evidence="1">
    <location>
        <begin position="70"/>
        <end position="89"/>
    </location>
</feature>
<evidence type="ECO:0000313" key="3">
    <source>
        <dbReference type="Proteomes" id="UP001182556"/>
    </source>
</evidence>
<organism evidence="2 3">
    <name type="scientific">Papiliotrema laurentii</name>
    <name type="common">Cryptococcus laurentii</name>
    <dbReference type="NCBI Taxonomy" id="5418"/>
    <lineage>
        <taxon>Eukaryota</taxon>
        <taxon>Fungi</taxon>
        <taxon>Dikarya</taxon>
        <taxon>Basidiomycota</taxon>
        <taxon>Agaricomycotina</taxon>
        <taxon>Tremellomycetes</taxon>
        <taxon>Tremellales</taxon>
        <taxon>Rhynchogastremaceae</taxon>
        <taxon>Papiliotrema</taxon>
    </lineage>
</organism>
<comment type="caution">
    <text evidence="2">The sequence shown here is derived from an EMBL/GenBank/DDBJ whole genome shotgun (WGS) entry which is preliminary data.</text>
</comment>
<feature type="compositionally biased region" description="Basic and acidic residues" evidence="1">
    <location>
        <begin position="27"/>
        <end position="44"/>
    </location>
</feature>
<feature type="compositionally biased region" description="Basic and acidic residues" evidence="1">
    <location>
        <begin position="79"/>
        <end position="89"/>
    </location>
</feature>
<dbReference type="InterPro" id="IPR019034">
    <property type="entry name" value="UPF0390"/>
</dbReference>
<evidence type="ECO:0000256" key="1">
    <source>
        <dbReference type="SAM" id="MobiDB-lite"/>
    </source>
</evidence>
<proteinExistence type="predicted"/>
<protein>
    <submittedName>
        <fullName evidence="2">Uncharacterized protein</fullName>
    </submittedName>
</protein>